<gene>
    <name evidence="8" type="ORF">METZ01_LOCUS249979</name>
</gene>
<organism evidence="8">
    <name type="scientific">marine metagenome</name>
    <dbReference type="NCBI Taxonomy" id="408172"/>
    <lineage>
        <taxon>unclassified sequences</taxon>
        <taxon>metagenomes</taxon>
        <taxon>ecological metagenomes</taxon>
    </lineage>
</organism>
<feature type="domain" description="Peptidase M48" evidence="7">
    <location>
        <begin position="47"/>
        <end position="203"/>
    </location>
</feature>
<proteinExistence type="predicted"/>
<evidence type="ECO:0000256" key="3">
    <source>
        <dbReference type="ARBA" id="ARBA00022723"/>
    </source>
</evidence>
<evidence type="ECO:0000256" key="2">
    <source>
        <dbReference type="ARBA" id="ARBA00022670"/>
    </source>
</evidence>
<evidence type="ECO:0000256" key="5">
    <source>
        <dbReference type="ARBA" id="ARBA00022833"/>
    </source>
</evidence>
<dbReference type="PROSITE" id="PS51257">
    <property type="entry name" value="PROKAR_LIPOPROTEIN"/>
    <property type="match status" value="1"/>
</dbReference>
<evidence type="ECO:0000256" key="6">
    <source>
        <dbReference type="ARBA" id="ARBA00023049"/>
    </source>
</evidence>
<evidence type="ECO:0000256" key="4">
    <source>
        <dbReference type="ARBA" id="ARBA00022801"/>
    </source>
</evidence>
<keyword evidence="2" id="KW-0645">Protease</keyword>
<reference evidence="8" key="1">
    <citation type="submission" date="2018-05" db="EMBL/GenBank/DDBJ databases">
        <authorList>
            <person name="Lanie J.A."/>
            <person name="Ng W.-L."/>
            <person name="Kazmierczak K.M."/>
            <person name="Andrzejewski T.M."/>
            <person name="Davidsen T.M."/>
            <person name="Wayne K.J."/>
            <person name="Tettelin H."/>
            <person name="Glass J.I."/>
            <person name="Rusch D."/>
            <person name="Podicherti R."/>
            <person name="Tsui H.-C.T."/>
            <person name="Winkler M.E."/>
        </authorList>
    </citation>
    <scope>NUCLEOTIDE SEQUENCE</scope>
</reference>
<name>A0A382ICN4_9ZZZZ</name>
<comment type="cofactor">
    <cofactor evidence="1">
        <name>Zn(2+)</name>
        <dbReference type="ChEBI" id="CHEBI:29105"/>
    </cofactor>
</comment>
<dbReference type="GO" id="GO:0046872">
    <property type="term" value="F:metal ion binding"/>
    <property type="evidence" value="ECO:0007669"/>
    <property type="project" value="UniProtKB-KW"/>
</dbReference>
<dbReference type="Pfam" id="PF01435">
    <property type="entry name" value="Peptidase_M48"/>
    <property type="match status" value="1"/>
</dbReference>
<keyword evidence="3" id="KW-0479">Metal-binding</keyword>
<protein>
    <recommendedName>
        <fullName evidence="7">Peptidase M48 domain-containing protein</fullName>
    </recommendedName>
</protein>
<keyword evidence="6" id="KW-0482">Metalloprotease</keyword>
<evidence type="ECO:0000259" key="7">
    <source>
        <dbReference type="Pfam" id="PF01435"/>
    </source>
</evidence>
<dbReference type="EMBL" id="UINC01066426">
    <property type="protein sequence ID" value="SVB97125.1"/>
    <property type="molecule type" value="Genomic_DNA"/>
</dbReference>
<dbReference type="GO" id="GO:0006508">
    <property type="term" value="P:proteolysis"/>
    <property type="evidence" value="ECO:0007669"/>
    <property type="project" value="UniProtKB-KW"/>
</dbReference>
<dbReference type="Gene3D" id="3.30.2010.10">
    <property type="entry name" value="Metalloproteases ('zincins'), catalytic domain"/>
    <property type="match status" value="1"/>
</dbReference>
<evidence type="ECO:0000256" key="1">
    <source>
        <dbReference type="ARBA" id="ARBA00001947"/>
    </source>
</evidence>
<evidence type="ECO:0000313" key="8">
    <source>
        <dbReference type="EMBL" id="SVB97125.1"/>
    </source>
</evidence>
<accession>A0A382ICN4</accession>
<dbReference type="AlphaFoldDB" id="A0A382ICN4"/>
<keyword evidence="5" id="KW-0862">Zinc</keyword>
<dbReference type="GO" id="GO:0004222">
    <property type="term" value="F:metalloendopeptidase activity"/>
    <property type="evidence" value="ECO:0007669"/>
    <property type="project" value="InterPro"/>
</dbReference>
<dbReference type="InterPro" id="IPR001915">
    <property type="entry name" value="Peptidase_M48"/>
</dbReference>
<keyword evidence="4" id="KW-0378">Hydrolase</keyword>
<sequence length="207" mass="23726">MPIVTKVIFLVVMLLASCIGFQKKCQAPLSPECSNYIDLWQNAIDSIVSANFPSEIGYYRSVVWEDDFDNAWVNKGNEVNITRQFIQKLNHSQRIFVAAHELAHLKLGHYYSKVGIIIPTQIPLMNNSYQNQSFGHYDSTLKMGKTIMAKGFDFNKEEEADKLALEFVKNVGLDPEDYLKLLLIIQHSTNNPDIKKRVRSMKNILSR</sequence>